<protein>
    <submittedName>
        <fullName evidence="2">Uncharacterized protein</fullName>
    </submittedName>
</protein>
<feature type="transmembrane region" description="Helical" evidence="1">
    <location>
        <begin position="343"/>
        <end position="366"/>
    </location>
</feature>
<keyword evidence="3" id="KW-1185">Reference proteome</keyword>
<feature type="transmembrane region" description="Helical" evidence="1">
    <location>
        <begin position="185"/>
        <end position="202"/>
    </location>
</feature>
<evidence type="ECO:0000313" key="2">
    <source>
        <dbReference type="EMBL" id="ORY27352.1"/>
    </source>
</evidence>
<feature type="transmembrane region" description="Helical" evidence="1">
    <location>
        <begin position="125"/>
        <end position="147"/>
    </location>
</feature>
<feature type="transmembrane region" description="Helical" evidence="1">
    <location>
        <begin position="16"/>
        <end position="40"/>
    </location>
</feature>
<keyword evidence="1" id="KW-0472">Membrane</keyword>
<dbReference type="OrthoDB" id="2562958at2759"/>
<name>A0A1Y2AXR5_9TREE</name>
<organism evidence="2 3">
    <name type="scientific">Naematelia encephala</name>
    <dbReference type="NCBI Taxonomy" id="71784"/>
    <lineage>
        <taxon>Eukaryota</taxon>
        <taxon>Fungi</taxon>
        <taxon>Dikarya</taxon>
        <taxon>Basidiomycota</taxon>
        <taxon>Agaricomycotina</taxon>
        <taxon>Tremellomycetes</taxon>
        <taxon>Tremellales</taxon>
        <taxon>Naemateliaceae</taxon>
        <taxon>Naematelia</taxon>
    </lineage>
</organism>
<evidence type="ECO:0000313" key="3">
    <source>
        <dbReference type="Proteomes" id="UP000193986"/>
    </source>
</evidence>
<keyword evidence="1" id="KW-1133">Transmembrane helix</keyword>
<evidence type="ECO:0000256" key="1">
    <source>
        <dbReference type="SAM" id="Phobius"/>
    </source>
</evidence>
<dbReference type="InParanoid" id="A0A1Y2AXR5"/>
<feature type="transmembrane region" description="Helical" evidence="1">
    <location>
        <begin position="94"/>
        <end position="119"/>
    </location>
</feature>
<sequence>MLDFIDPEDMLVFRQAVSFMLGTAAVALGSKNALAVWIAVKNLPRPTTEQTEKPNLDAQPLDPAGRFTAHLPADAPEDPDELGWRQRIKSKFTLRGLGIVLAFYAVFGALMYVLFWWSSQTVVDVFWTLLGGAIAVLFLAAGIEFAFPRVVGVFRIYDTKLKTFDINLKEFNERSGSPVGSKGRFAIAAVMTAGIVTSAWLGFDLPTAIIPASLVLSMLTLFRAKTLRIKWLILVPVLYVLAIVAIACIIGFIVFLFPGNPSDEPSQEPTKPSMYIKTLLTVWQEAMPLMVPGVIIATTLRYDASKSDLASKISYKAVNESDDRTKARLNIINFNIPAFPRPLYLSGIASLVVALTTVMTFFWVPATRAFAISMQGSGLQLMLTGPFVTVGTAFAAWYRGELGDWWNYTEVWVPKVSEIREQGDAEMGLLEEEVEDEVLVGDK</sequence>
<dbReference type="Proteomes" id="UP000193986">
    <property type="component" value="Unassembled WGS sequence"/>
</dbReference>
<proteinExistence type="predicted"/>
<dbReference type="AlphaFoldDB" id="A0A1Y2AXR5"/>
<feature type="transmembrane region" description="Helical" evidence="1">
    <location>
        <begin position="208"/>
        <end position="224"/>
    </location>
</feature>
<gene>
    <name evidence="2" type="ORF">BCR39DRAFT_538437</name>
</gene>
<comment type="caution">
    <text evidence="2">The sequence shown here is derived from an EMBL/GenBank/DDBJ whole genome shotgun (WGS) entry which is preliminary data.</text>
</comment>
<keyword evidence="1" id="KW-0812">Transmembrane</keyword>
<accession>A0A1Y2AXR5</accession>
<feature type="transmembrane region" description="Helical" evidence="1">
    <location>
        <begin position="231"/>
        <end position="257"/>
    </location>
</feature>
<reference evidence="2 3" key="1">
    <citation type="submission" date="2016-07" db="EMBL/GenBank/DDBJ databases">
        <title>Pervasive Adenine N6-methylation of Active Genes in Fungi.</title>
        <authorList>
            <consortium name="DOE Joint Genome Institute"/>
            <person name="Mondo S.J."/>
            <person name="Dannebaum R.O."/>
            <person name="Kuo R.C."/>
            <person name="Labutti K."/>
            <person name="Haridas S."/>
            <person name="Kuo A."/>
            <person name="Salamov A."/>
            <person name="Ahrendt S.R."/>
            <person name="Lipzen A."/>
            <person name="Sullivan W."/>
            <person name="Andreopoulos W.B."/>
            <person name="Clum A."/>
            <person name="Lindquist E."/>
            <person name="Daum C."/>
            <person name="Ramamoorthy G.K."/>
            <person name="Gryganskyi A."/>
            <person name="Culley D."/>
            <person name="Magnuson J.K."/>
            <person name="James T.Y."/>
            <person name="O'Malley M.A."/>
            <person name="Stajich J.E."/>
            <person name="Spatafora J.W."/>
            <person name="Visel A."/>
            <person name="Grigoriev I.V."/>
        </authorList>
    </citation>
    <scope>NUCLEOTIDE SEQUENCE [LARGE SCALE GENOMIC DNA]</scope>
    <source>
        <strain evidence="2 3">68-887.2</strain>
    </source>
</reference>
<feature type="transmembrane region" description="Helical" evidence="1">
    <location>
        <begin position="378"/>
        <end position="398"/>
    </location>
</feature>
<dbReference type="EMBL" id="MCFC01000039">
    <property type="protein sequence ID" value="ORY27352.1"/>
    <property type="molecule type" value="Genomic_DNA"/>
</dbReference>